<dbReference type="Pfam" id="PF13439">
    <property type="entry name" value="Glyco_transf_4"/>
    <property type="match status" value="1"/>
</dbReference>
<dbReference type="PANTHER" id="PTHR12526">
    <property type="entry name" value="GLYCOSYLTRANSFERASE"/>
    <property type="match status" value="1"/>
</dbReference>
<dbReference type="Pfam" id="PF13692">
    <property type="entry name" value="Glyco_trans_1_4"/>
    <property type="match status" value="1"/>
</dbReference>
<dbReference type="InterPro" id="IPR028098">
    <property type="entry name" value="Glyco_trans_4-like_N"/>
</dbReference>
<evidence type="ECO:0000313" key="2">
    <source>
        <dbReference type="EMBL" id="NKC31373.1"/>
    </source>
</evidence>
<dbReference type="SUPFAM" id="SSF53756">
    <property type="entry name" value="UDP-Glycosyltransferase/glycogen phosphorylase"/>
    <property type="match status" value="1"/>
</dbReference>
<feature type="domain" description="Glycosyltransferase subfamily 4-like N-terminal" evidence="1">
    <location>
        <begin position="21"/>
        <end position="210"/>
    </location>
</feature>
<gene>
    <name evidence="2" type="ORF">HEQ75_10930</name>
</gene>
<dbReference type="Gene3D" id="3.40.50.2000">
    <property type="entry name" value="Glycogen Phosphorylase B"/>
    <property type="match status" value="2"/>
</dbReference>
<keyword evidence="3" id="KW-1185">Reference proteome</keyword>
<evidence type="ECO:0000259" key="1">
    <source>
        <dbReference type="Pfam" id="PF13439"/>
    </source>
</evidence>
<organism evidence="2 3">
    <name type="scientific">Falsiroseomonas selenitidurans</name>
    <dbReference type="NCBI Taxonomy" id="2716335"/>
    <lineage>
        <taxon>Bacteria</taxon>
        <taxon>Pseudomonadati</taxon>
        <taxon>Pseudomonadota</taxon>
        <taxon>Alphaproteobacteria</taxon>
        <taxon>Acetobacterales</taxon>
        <taxon>Roseomonadaceae</taxon>
        <taxon>Falsiroseomonas</taxon>
    </lineage>
</organism>
<dbReference type="RefSeq" id="WP_168030262.1">
    <property type="nucleotide sequence ID" value="NZ_JAAVNE010000014.1"/>
</dbReference>
<name>A0ABX1E6E3_9PROT</name>
<comment type="caution">
    <text evidence="2">The sequence shown here is derived from an EMBL/GenBank/DDBJ whole genome shotgun (WGS) entry which is preliminary data.</text>
</comment>
<accession>A0ABX1E6E3</accession>
<evidence type="ECO:0000313" key="3">
    <source>
        <dbReference type="Proteomes" id="UP000787635"/>
    </source>
</evidence>
<sequence>MAETRGGVCIVVHSHPDFSKGGGELAAWRQFEAMRAAGRRVTFVGACEVGSLYAETRPMETVVPFGADEYVFSFAGMTEDRLAWEDPFRRDTLVQFLAGLDCEVYHFHHYWRLGVDLIDALMEARPDARFVLTLHEMLAICLHHGQMVKTRSRELCRRESPLRCLACFPDQTLERFAYRKATLMAVLSRFDSVIHPSDFIRDRYRDWGLTTPRDPVIENYLGDAMLAQPRIPGDPAAMASRFGFFGQPTSFKGLDVLLRALPMALRGNPDIVLTIFGAEREDALRLFPTLEPMIEAAGPSLTFAGRYDPLDAVELMRSVGWVVVPSIWWENSPVVIQEARRAGTPLIVSDIGGMAEKVLRDVDGLHFKRAAPVDLARVMNQAARPEVRAALGASVRDVMGREEFLAALDAAYAPRPPRLAGAAE</sequence>
<protein>
    <submittedName>
        <fullName evidence="2">Glycosyltransferase family 4 protein</fullName>
    </submittedName>
</protein>
<proteinExistence type="predicted"/>
<dbReference type="Proteomes" id="UP000787635">
    <property type="component" value="Unassembled WGS sequence"/>
</dbReference>
<reference evidence="2 3" key="1">
    <citation type="submission" date="2020-03" db="EMBL/GenBank/DDBJ databases">
        <title>Roseomonas selenitidurans sp. nov. isolated from urban soil.</title>
        <authorList>
            <person name="Liu H."/>
        </authorList>
    </citation>
    <scope>NUCLEOTIDE SEQUENCE [LARGE SCALE GENOMIC DNA]</scope>
    <source>
        <strain evidence="2 3">BU-1</strain>
    </source>
</reference>
<dbReference type="EMBL" id="JAAVNE010000014">
    <property type="protein sequence ID" value="NKC31373.1"/>
    <property type="molecule type" value="Genomic_DNA"/>
</dbReference>